<name>A0A1A8XKT6_9RHOO</name>
<dbReference type="EMBL" id="FLQY01000076">
    <property type="protein sequence ID" value="SBT05784.1"/>
    <property type="molecule type" value="Genomic_DNA"/>
</dbReference>
<protein>
    <submittedName>
        <fullName evidence="2">HDIG protein</fullName>
    </submittedName>
</protein>
<dbReference type="AlphaFoldDB" id="A0A1A8XKT6"/>
<reference evidence="2 3" key="1">
    <citation type="submission" date="2016-06" db="EMBL/GenBank/DDBJ databases">
        <authorList>
            <person name="Kjaerup R.B."/>
            <person name="Dalgaard T.S."/>
            <person name="Juul-Madsen H.R."/>
        </authorList>
    </citation>
    <scope>NUCLEOTIDE SEQUENCE [LARGE SCALE GENOMIC DNA]</scope>
    <source>
        <strain evidence="2">2</strain>
    </source>
</reference>
<dbReference type="PROSITE" id="PS51833">
    <property type="entry name" value="HDOD"/>
    <property type="match status" value="1"/>
</dbReference>
<feature type="domain" description="HDOD" evidence="1">
    <location>
        <begin position="39"/>
        <end position="228"/>
    </location>
</feature>
<gene>
    <name evidence="2" type="ORF">PROAA_1670018</name>
</gene>
<dbReference type="PANTHER" id="PTHR33525:SF3">
    <property type="entry name" value="RIBONUCLEASE Y"/>
    <property type="match status" value="1"/>
</dbReference>
<keyword evidence="3" id="KW-1185">Reference proteome</keyword>
<dbReference type="CDD" id="cd00077">
    <property type="entry name" value="HDc"/>
    <property type="match status" value="1"/>
</dbReference>
<dbReference type="InterPro" id="IPR003607">
    <property type="entry name" value="HD/PDEase_dom"/>
</dbReference>
<dbReference type="Pfam" id="PF08668">
    <property type="entry name" value="HDOD"/>
    <property type="match status" value="1"/>
</dbReference>
<evidence type="ECO:0000259" key="1">
    <source>
        <dbReference type="PROSITE" id="PS51833"/>
    </source>
</evidence>
<sequence>MREEQSPGLAEDKRGEALNAERFRMLEDIARELAGEVVFPTYFDAALRLRKDLQNPDLPTARIAKIVSIEPLIAAKLMQLAGSALYSPDGSPAKDLSAAISRLGVDLVRTTALAIAMNQLLRSKDMAIFSDLTRALWDHSIRTAAAARVLAQNFTRINPDEALLAGLVHDLGAFYMLYRAVQYPELRVRPDSIKYLIVQWHEGIGVTLLDTLGMPKEIVNATIDHDQPRLAPITVRTLADIVYVGNLIAGAHFEWSHQDFDPDAGQVGQVRQNFSALLPEIEADTREMLAVFS</sequence>
<organism evidence="2 3">
    <name type="scientific">Candidatus Propionivibrio aalborgensis</name>
    <dbReference type="NCBI Taxonomy" id="1860101"/>
    <lineage>
        <taxon>Bacteria</taxon>
        <taxon>Pseudomonadati</taxon>
        <taxon>Pseudomonadota</taxon>
        <taxon>Betaproteobacteria</taxon>
        <taxon>Rhodocyclales</taxon>
        <taxon>Rhodocyclaceae</taxon>
        <taxon>Propionivibrio</taxon>
    </lineage>
</organism>
<proteinExistence type="predicted"/>
<dbReference type="SUPFAM" id="SSF109604">
    <property type="entry name" value="HD-domain/PDEase-like"/>
    <property type="match status" value="1"/>
</dbReference>
<dbReference type="PANTHER" id="PTHR33525">
    <property type="match status" value="1"/>
</dbReference>
<dbReference type="InterPro" id="IPR013976">
    <property type="entry name" value="HDOD"/>
</dbReference>
<dbReference type="Gene3D" id="1.10.3210.10">
    <property type="entry name" value="Hypothetical protein af1432"/>
    <property type="match status" value="1"/>
</dbReference>
<evidence type="ECO:0000313" key="2">
    <source>
        <dbReference type="EMBL" id="SBT05784.1"/>
    </source>
</evidence>
<dbReference type="InterPro" id="IPR052340">
    <property type="entry name" value="RNase_Y/CdgJ"/>
</dbReference>
<accession>A0A1A8XKT6</accession>
<evidence type="ECO:0000313" key="3">
    <source>
        <dbReference type="Proteomes" id="UP000199600"/>
    </source>
</evidence>
<dbReference type="Proteomes" id="UP000199600">
    <property type="component" value="Unassembled WGS sequence"/>
</dbReference>